<gene>
    <name evidence="1" type="ORF">SEGD1_081</name>
</gene>
<proteinExistence type="predicted"/>
<protein>
    <submittedName>
        <fullName evidence="1">Uncharacterized protein</fullName>
    </submittedName>
</protein>
<organism evidence="1 2">
    <name type="scientific">Enterobacteria phage SEGD1</name>
    <dbReference type="NCBI Taxonomy" id="1805456"/>
    <lineage>
        <taxon>Viruses</taxon>
        <taxon>Duplodnaviria</taxon>
        <taxon>Heunggongvirae</taxon>
        <taxon>Uroviricota</taxon>
        <taxon>Caudoviricetes</taxon>
        <taxon>Chimalliviridae</taxon>
        <taxon>Seoulvirus</taxon>
        <taxon>Seoulvirus SPN3US</taxon>
    </lineage>
</organism>
<sequence length="100" mass="11521">MVKFIVVNMDFERSVRFRFELPENKATEAFLADFHKAKTAISHGRRWQIFYNARKGLLKALKAAKDTKVLEKLEPFQNDPLAIGIMLDELVNKPKAATED</sequence>
<name>A0A142IIE2_9CAUD</name>
<evidence type="ECO:0000313" key="2">
    <source>
        <dbReference type="Proteomes" id="UP000223976"/>
    </source>
</evidence>
<dbReference type="EMBL" id="KU726251">
    <property type="protein sequence ID" value="AMR59730.1"/>
    <property type="molecule type" value="Genomic_DNA"/>
</dbReference>
<accession>A0A142IIE2</accession>
<reference evidence="1 2" key="1">
    <citation type="submission" date="2016-02" db="EMBL/GenBank/DDBJ databases">
        <title>Complete genome sequence of a polyvalent bacteriophage, SEGD1, simultaneously inhibiting both Salmonella enterica and Escherichia coli O157:H7.</title>
        <authorList>
            <person name="Fan J."/>
            <person name="Ma J."/>
        </authorList>
    </citation>
    <scope>NUCLEOTIDE SEQUENCE [LARGE SCALE GENOMIC DNA]</scope>
</reference>
<evidence type="ECO:0000313" key="1">
    <source>
        <dbReference type="EMBL" id="AMR59730.1"/>
    </source>
</evidence>
<dbReference type="Proteomes" id="UP000223976">
    <property type="component" value="Segment"/>
</dbReference>